<dbReference type="SUPFAM" id="SSF50370">
    <property type="entry name" value="Ricin B-like lectins"/>
    <property type="match status" value="2"/>
</dbReference>
<reference evidence="4" key="1">
    <citation type="journal article" date="2022" name="G3 (Bethesda)">
        <title>High quality genome of the basidiomycete yeast Dioszegia hungarica PDD-24b-2 isolated from cloud water.</title>
        <authorList>
            <person name="Jarrige D."/>
            <person name="Haridas S."/>
            <person name="Bleykasten-Grosshans C."/>
            <person name="Joly M."/>
            <person name="Nadalig T."/>
            <person name="Sancelme M."/>
            <person name="Vuilleumier S."/>
            <person name="Grigoriev I.V."/>
            <person name="Amato P."/>
            <person name="Bringel F."/>
        </authorList>
    </citation>
    <scope>NUCLEOTIDE SEQUENCE</scope>
    <source>
        <strain evidence="4">PDD-24b-2</strain>
    </source>
</reference>
<evidence type="ECO:0000313" key="5">
    <source>
        <dbReference type="Proteomes" id="UP001164286"/>
    </source>
</evidence>
<feature type="signal peptide" evidence="2">
    <location>
        <begin position="1"/>
        <end position="18"/>
    </location>
</feature>
<dbReference type="PROSITE" id="PS50231">
    <property type="entry name" value="RICIN_B_LECTIN"/>
    <property type="match status" value="2"/>
</dbReference>
<dbReference type="InterPro" id="IPR000772">
    <property type="entry name" value="Ricin_B_lectin"/>
</dbReference>
<comment type="caution">
    <text evidence="4">The sequence shown here is derived from an EMBL/GenBank/DDBJ whole genome shotgun (WGS) entry which is preliminary data.</text>
</comment>
<dbReference type="EMBL" id="JAKWFO010000005">
    <property type="protein sequence ID" value="KAI9636596.1"/>
    <property type="molecule type" value="Genomic_DNA"/>
</dbReference>
<keyword evidence="5" id="KW-1185">Reference proteome</keyword>
<dbReference type="InterPro" id="IPR035992">
    <property type="entry name" value="Ricin_B-like_lectins"/>
</dbReference>
<feature type="region of interest" description="Disordered" evidence="1">
    <location>
        <begin position="153"/>
        <end position="183"/>
    </location>
</feature>
<evidence type="ECO:0000259" key="3">
    <source>
        <dbReference type="SMART" id="SM00458"/>
    </source>
</evidence>
<feature type="domain" description="Ricin B lectin" evidence="3">
    <location>
        <begin position="26"/>
        <end position="153"/>
    </location>
</feature>
<feature type="chain" id="PRO_5041402941" evidence="2">
    <location>
        <begin position="19"/>
        <end position="311"/>
    </location>
</feature>
<organism evidence="4 5">
    <name type="scientific">Dioszegia hungarica</name>
    <dbReference type="NCBI Taxonomy" id="4972"/>
    <lineage>
        <taxon>Eukaryota</taxon>
        <taxon>Fungi</taxon>
        <taxon>Dikarya</taxon>
        <taxon>Basidiomycota</taxon>
        <taxon>Agaricomycotina</taxon>
        <taxon>Tremellomycetes</taxon>
        <taxon>Tremellales</taxon>
        <taxon>Bulleribasidiaceae</taxon>
        <taxon>Dioszegia</taxon>
    </lineage>
</organism>
<evidence type="ECO:0000256" key="1">
    <source>
        <dbReference type="SAM" id="MobiDB-lite"/>
    </source>
</evidence>
<dbReference type="Gene3D" id="2.80.10.50">
    <property type="match status" value="2"/>
</dbReference>
<evidence type="ECO:0000256" key="2">
    <source>
        <dbReference type="SAM" id="SignalP"/>
    </source>
</evidence>
<feature type="compositionally biased region" description="Low complexity" evidence="1">
    <location>
        <begin position="157"/>
        <end position="175"/>
    </location>
</feature>
<name>A0AA38HCX3_9TREE</name>
<feature type="domain" description="Ricin B lectin" evidence="3">
    <location>
        <begin position="184"/>
        <end position="309"/>
    </location>
</feature>
<dbReference type="GeneID" id="77732543"/>
<keyword evidence="2" id="KW-0732">Signal</keyword>
<dbReference type="SMART" id="SM00458">
    <property type="entry name" value="RICIN"/>
    <property type="match status" value="2"/>
</dbReference>
<gene>
    <name evidence="4" type="ORF">MKK02DRAFT_45301</name>
</gene>
<dbReference type="CDD" id="cd00161">
    <property type="entry name" value="beta-trefoil_Ricin-like"/>
    <property type="match status" value="1"/>
</dbReference>
<dbReference type="Pfam" id="PF00652">
    <property type="entry name" value="Ricin_B_lectin"/>
    <property type="match status" value="2"/>
</dbReference>
<sequence length="311" mass="33340">MLFTSAALALVADLPALASPIQKRFNNVKIRAGRDGTCLSLPPLASQPLANGNPVYKRNCAEATSWNIERGSGSITVANTAESYALDAGVNPHNNVAMKIWQSYPGATQQTWYYTDDNRIAITGGDQCLDLGDNGPQTYQCTPGNTNQVWYVDSGNPAPSTTASSSAIPSASSTSAPPPAQTPRQIRYVYGDYGCLTASGTPADGTPVVLGSCESSPSNTFYINPLSVPQLFGTNYCLDAGSNPSNGTPLKLWTCGAYPGYPQQKFRRIQRGLVQTANNQCLDIKADEPSVVQTWECSILDDQQQFQFTPY</sequence>
<dbReference type="AlphaFoldDB" id="A0AA38HCX3"/>
<dbReference type="Proteomes" id="UP001164286">
    <property type="component" value="Unassembled WGS sequence"/>
</dbReference>
<accession>A0AA38HCX3</accession>
<proteinExistence type="predicted"/>
<evidence type="ECO:0000313" key="4">
    <source>
        <dbReference type="EMBL" id="KAI9636596.1"/>
    </source>
</evidence>
<dbReference type="RefSeq" id="XP_052946373.1">
    <property type="nucleotide sequence ID" value="XM_053093338.1"/>
</dbReference>
<protein>
    <submittedName>
        <fullName evidence="4">Ricin B-like lectin</fullName>
    </submittedName>
</protein>